<keyword evidence="3 7" id="KW-0489">Methyltransferase</keyword>
<evidence type="ECO:0000313" key="8">
    <source>
        <dbReference type="EMBL" id="GIQ70243.1"/>
    </source>
</evidence>
<evidence type="ECO:0000256" key="7">
    <source>
        <dbReference type="HAMAP-Rule" id="MF_01057"/>
    </source>
</evidence>
<keyword evidence="9" id="KW-1185">Reference proteome</keyword>
<dbReference type="Proteomes" id="UP000677918">
    <property type="component" value="Unassembled WGS sequence"/>
</dbReference>
<dbReference type="InterPro" id="IPR003358">
    <property type="entry name" value="tRNA_(Gua-N-7)_MeTrfase_Trmb"/>
</dbReference>
<dbReference type="EC" id="2.1.1.33" evidence="7"/>
<feature type="binding site" evidence="7">
    <location>
        <position position="68"/>
    </location>
    <ligand>
        <name>S-adenosyl-L-methionine</name>
        <dbReference type="ChEBI" id="CHEBI:59789"/>
    </ligand>
</feature>
<evidence type="ECO:0000256" key="6">
    <source>
        <dbReference type="ARBA" id="ARBA00022694"/>
    </source>
</evidence>
<dbReference type="PANTHER" id="PTHR23417">
    <property type="entry name" value="3-DEOXY-D-MANNO-OCTULOSONIC-ACID TRANSFERASE/TRNA GUANINE-N 7 - -METHYLTRANSFERASE"/>
    <property type="match status" value="1"/>
</dbReference>
<dbReference type="AlphaFoldDB" id="A0A8J4H3E4"/>
<dbReference type="InterPro" id="IPR029063">
    <property type="entry name" value="SAM-dependent_MTases_sf"/>
</dbReference>
<dbReference type="GO" id="GO:0008176">
    <property type="term" value="F:tRNA (guanine(46)-N7)-methyltransferase activity"/>
    <property type="evidence" value="ECO:0007669"/>
    <property type="project" value="UniProtKB-UniRule"/>
</dbReference>
<dbReference type="Pfam" id="PF02390">
    <property type="entry name" value="Methyltransf_4"/>
    <property type="match status" value="1"/>
</dbReference>
<gene>
    <name evidence="7 8" type="primary">trmB</name>
    <name evidence="8" type="ORF">XYCOK13_30670</name>
</gene>
<dbReference type="EMBL" id="BOVK01000042">
    <property type="protein sequence ID" value="GIQ70243.1"/>
    <property type="molecule type" value="Genomic_DNA"/>
</dbReference>
<dbReference type="UniPathway" id="UPA00989"/>
<name>A0A8J4H3E4_9BACL</name>
<evidence type="ECO:0000256" key="4">
    <source>
        <dbReference type="ARBA" id="ARBA00022679"/>
    </source>
</evidence>
<dbReference type="RefSeq" id="WP_213413015.1">
    <property type="nucleotide sequence ID" value="NZ_BOVK01000042.1"/>
</dbReference>
<dbReference type="SUPFAM" id="SSF53335">
    <property type="entry name" value="S-adenosyl-L-methionine-dependent methyltransferases"/>
    <property type="match status" value="1"/>
</dbReference>
<dbReference type="NCBIfam" id="NF001080">
    <property type="entry name" value="PRK00121.2-2"/>
    <property type="match status" value="1"/>
</dbReference>
<comment type="pathway">
    <text evidence="7">tRNA modification; N(7)-methylguanine-tRNA biosynthesis.</text>
</comment>
<dbReference type="Gene3D" id="3.40.50.150">
    <property type="entry name" value="Vaccinia Virus protein VP39"/>
    <property type="match status" value="1"/>
</dbReference>
<evidence type="ECO:0000256" key="5">
    <source>
        <dbReference type="ARBA" id="ARBA00022691"/>
    </source>
</evidence>
<reference evidence="8" key="1">
    <citation type="submission" date="2021-04" db="EMBL/GenBank/DDBJ databases">
        <title>Draft genome sequence of Xylanibacillus composti strain K13.</title>
        <authorList>
            <person name="Uke A."/>
            <person name="Chhe C."/>
            <person name="Baramee S."/>
            <person name="Kosugi A."/>
        </authorList>
    </citation>
    <scope>NUCLEOTIDE SEQUENCE</scope>
    <source>
        <strain evidence="8">K13</strain>
    </source>
</reference>
<sequence>MRLRRKADTIDVLQGKERIVLNAEQWKGRWMELFVRNAPVHAELGMGKGRFITELARLHPDINFIGIDRYDELIRRAYEKALVAGAGEMPGNLVLVRANVEHIDQMFAESELSHIYLNHSDPWPKKRHENRRLTHPRFMNKYMHILEPGGEIHLKTDAASLFEYSLNVFADMNLRMRNISLNVHAEGTPPGHVFTEYEQKFVAEGLPIYRVEVLTNKEAGS</sequence>
<comment type="similarity">
    <text evidence="7">Belongs to the class I-like SAM-binding methyltransferase superfamily. TrmB family.</text>
</comment>
<dbReference type="GO" id="GO:0043527">
    <property type="term" value="C:tRNA methyltransferase complex"/>
    <property type="evidence" value="ECO:0007669"/>
    <property type="project" value="TreeGrafter"/>
</dbReference>
<evidence type="ECO:0000256" key="2">
    <source>
        <dbReference type="ARBA" id="ARBA00003015"/>
    </source>
</evidence>
<feature type="binding site" evidence="7">
    <location>
        <position position="125"/>
    </location>
    <ligand>
        <name>substrate</name>
    </ligand>
</feature>
<proteinExistence type="inferred from homology"/>
<accession>A0A8J4H3E4</accession>
<evidence type="ECO:0000256" key="1">
    <source>
        <dbReference type="ARBA" id="ARBA00000142"/>
    </source>
</evidence>
<protein>
    <recommendedName>
        <fullName evidence="7">tRNA (guanine-N(7)-)-methyltransferase</fullName>
        <ecNumber evidence="7">2.1.1.33</ecNumber>
    </recommendedName>
    <alternativeName>
        <fullName evidence="7">tRNA (guanine(46)-N(7))-methyltransferase</fullName>
    </alternativeName>
    <alternativeName>
        <fullName evidence="7">tRNA(m7G46)-methyltransferase</fullName>
    </alternativeName>
</protein>
<feature type="binding site" evidence="7">
    <location>
        <position position="121"/>
    </location>
    <ligand>
        <name>S-adenosyl-L-methionine</name>
        <dbReference type="ChEBI" id="CHEBI:59789"/>
    </ligand>
</feature>
<keyword evidence="4 7" id="KW-0808">Transferase</keyword>
<comment type="caution">
    <text evidence="8">The sequence shown here is derived from an EMBL/GenBank/DDBJ whole genome shotgun (WGS) entry which is preliminary data.</text>
</comment>
<dbReference type="PROSITE" id="PS51625">
    <property type="entry name" value="SAM_MT_TRMB"/>
    <property type="match status" value="1"/>
</dbReference>
<evidence type="ECO:0000313" key="9">
    <source>
        <dbReference type="Proteomes" id="UP000677918"/>
    </source>
</evidence>
<feature type="binding site" evidence="7">
    <location>
        <begin position="195"/>
        <end position="198"/>
    </location>
    <ligand>
        <name>substrate</name>
    </ligand>
</feature>
<feature type="binding site" evidence="7">
    <location>
        <position position="43"/>
    </location>
    <ligand>
        <name>S-adenosyl-L-methionine</name>
        <dbReference type="ChEBI" id="CHEBI:59789"/>
    </ligand>
</feature>
<organism evidence="8 9">
    <name type="scientific">Xylanibacillus composti</name>
    <dbReference type="NCBI Taxonomy" id="1572762"/>
    <lineage>
        <taxon>Bacteria</taxon>
        <taxon>Bacillati</taxon>
        <taxon>Bacillota</taxon>
        <taxon>Bacilli</taxon>
        <taxon>Bacillales</taxon>
        <taxon>Paenibacillaceae</taxon>
        <taxon>Xylanibacillus</taxon>
    </lineage>
</organism>
<keyword evidence="5 7" id="KW-0949">S-adenosyl-L-methionine</keyword>
<feature type="binding site" evidence="7">
    <location>
        <position position="157"/>
    </location>
    <ligand>
        <name>substrate</name>
    </ligand>
</feature>
<dbReference type="InterPro" id="IPR055361">
    <property type="entry name" value="tRNA_methyltr_TrmB_bact"/>
</dbReference>
<dbReference type="PANTHER" id="PTHR23417:SF14">
    <property type="entry name" value="PENTACOTRIPEPTIDE-REPEAT REGION OF PRORP DOMAIN-CONTAINING PROTEIN"/>
    <property type="match status" value="1"/>
</dbReference>
<dbReference type="NCBIfam" id="TIGR00091">
    <property type="entry name" value="tRNA (guanosine(46)-N7)-methyltransferase TrmB"/>
    <property type="match status" value="1"/>
</dbReference>
<keyword evidence="6 7" id="KW-0819">tRNA processing</keyword>
<evidence type="ECO:0000256" key="3">
    <source>
        <dbReference type="ARBA" id="ARBA00022603"/>
    </source>
</evidence>
<comment type="caution">
    <text evidence="7">Lacks conserved residue(s) required for the propagation of feature annotation.</text>
</comment>
<feature type="binding site" evidence="7">
    <location>
        <position position="99"/>
    </location>
    <ligand>
        <name>S-adenosyl-L-methionine</name>
        <dbReference type="ChEBI" id="CHEBI:59789"/>
    </ligand>
</feature>
<comment type="catalytic activity">
    <reaction evidence="1 7">
        <text>guanosine(46) in tRNA + S-adenosyl-L-methionine = N(7)-methylguanosine(46) in tRNA + S-adenosyl-L-homocysteine</text>
        <dbReference type="Rhea" id="RHEA:42708"/>
        <dbReference type="Rhea" id="RHEA-COMP:10188"/>
        <dbReference type="Rhea" id="RHEA-COMP:10189"/>
        <dbReference type="ChEBI" id="CHEBI:57856"/>
        <dbReference type="ChEBI" id="CHEBI:59789"/>
        <dbReference type="ChEBI" id="CHEBI:74269"/>
        <dbReference type="ChEBI" id="CHEBI:74480"/>
        <dbReference type="EC" id="2.1.1.33"/>
    </reaction>
</comment>
<dbReference type="HAMAP" id="MF_01057">
    <property type="entry name" value="tRNA_methyltr_TrmB"/>
    <property type="match status" value="1"/>
</dbReference>
<comment type="function">
    <text evidence="2 7">Catalyzes the formation of N(7)-methylguanine at position 46 (m7G46) in tRNA.</text>
</comment>